<dbReference type="EMBL" id="LGGH01000171">
    <property type="protein sequence ID" value="KUK66783.1"/>
    <property type="molecule type" value="Genomic_DNA"/>
</dbReference>
<dbReference type="AlphaFoldDB" id="A0A101GY24"/>
<evidence type="ECO:0000313" key="3">
    <source>
        <dbReference type="EMBL" id="KUK91275.1"/>
    </source>
</evidence>
<comment type="caution">
    <text evidence="2">The sequence shown here is derived from an EMBL/GenBank/DDBJ whole genome shotgun (WGS) entry which is preliminary data.</text>
</comment>
<accession>A0A101GY24</accession>
<dbReference type="Pfam" id="PF10105">
    <property type="entry name" value="DUF2344"/>
    <property type="match status" value="1"/>
</dbReference>
<sequence>MNKKRLVVRFCCGGLLRFLSHQETVTAIERTIRRSGLPVSFTQGFHPRIKVSYSPAIPTGVASLAHYVLLETDEECKDPVSLLNSASNYTLGALSAWYLSSNHKRIEDLIDSYRMVLVLRKELYDPNLYDAGAQVTKKTKSGQREYMAGDVFQDISVTTLKTVYMVKYSQPVDSMVPAEEMLKIMSKEGTASHEGAIVFVEEGLLRGKYTSNILDEIGGI</sequence>
<evidence type="ECO:0000259" key="1">
    <source>
        <dbReference type="Pfam" id="PF10105"/>
    </source>
</evidence>
<name>A0A101GY24_9BACT</name>
<organism evidence="2 4">
    <name type="scientific">Mesotoga infera</name>
    <dbReference type="NCBI Taxonomy" id="1236046"/>
    <lineage>
        <taxon>Bacteria</taxon>
        <taxon>Thermotogati</taxon>
        <taxon>Thermotogota</taxon>
        <taxon>Thermotogae</taxon>
        <taxon>Kosmotogales</taxon>
        <taxon>Kosmotogaceae</taxon>
        <taxon>Mesotoga</taxon>
    </lineage>
</organism>
<proteinExistence type="predicted"/>
<protein>
    <submittedName>
        <fullName evidence="2">Radical SAM-linked protein</fullName>
    </submittedName>
</protein>
<evidence type="ECO:0000313" key="4">
    <source>
        <dbReference type="Proteomes" id="UP000054260"/>
    </source>
</evidence>
<feature type="domain" description="DUF2344" evidence="1">
    <location>
        <begin position="5"/>
        <end position="159"/>
    </location>
</feature>
<dbReference type="NCBIfam" id="TIGR03936">
    <property type="entry name" value="sam_1_link_chp"/>
    <property type="match status" value="1"/>
</dbReference>
<gene>
    <name evidence="2" type="ORF">XD86_1065</name>
    <name evidence="3" type="ORF">XE02_0134</name>
</gene>
<evidence type="ECO:0000313" key="2">
    <source>
        <dbReference type="EMBL" id="KUK66783.1"/>
    </source>
</evidence>
<evidence type="ECO:0000313" key="5">
    <source>
        <dbReference type="Proteomes" id="UP000055014"/>
    </source>
</evidence>
<dbReference type="PATRIC" id="fig|1236046.5.peg.789"/>
<dbReference type="Proteomes" id="UP000055014">
    <property type="component" value="Unassembled WGS sequence"/>
</dbReference>
<dbReference type="Proteomes" id="UP000054260">
    <property type="component" value="Unassembled WGS sequence"/>
</dbReference>
<dbReference type="InterPro" id="IPR018768">
    <property type="entry name" value="DUF2344"/>
</dbReference>
<reference evidence="4 5" key="2">
    <citation type="journal article" date="2015" name="MBio">
        <title>Genome-Resolved Metagenomic Analysis Reveals Roles for Candidate Phyla and Other Microbial Community Members in Biogeochemical Transformations in Oil Reservoirs.</title>
        <authorList>
            <person name="Hu P."/>
            <person name="Tom L."/>
            <person name="Singh A."/>
            <person name="Thomas B.C."/>
            <person name="Baker B.J."/>
            <person name="Piceno Y.M."/>
            <person name="Andersen G.L."/>
            <person name="Banfield J.F."/>
        </authorList>
    </citation>
    <scope>NUCLEOTIDE SEQUENCE [LARGE SCALE GENOMIC DNA]</scope>
</reference>
<reference evidence="2" key="1">
    <citation type="journal article" date="2015" name="MBio">
        <title>Genome-resolved metagenomic analysis reveals roles for candidate phyla and other microbial community members in biogeochemical transformations in oil reservoirs.</title>
        <authorList>
            <person name="Hu P."/>
            <person name="Tom L."/>
            <person name="Singh A."/>
            <person name="Thomas B.C."/>
            <person name="Baker B.J."/>
            <person name="Piceno Y.M."/>
            <person name="Andersen G.L."/>
            <person name="Banfield J.F."/>
        </authorList>
    </citation>
    <scope>NUCLEOTIDE SEQUENCE [LARGE SCALE GENOMIC DNA]</scope>
    <source>
        <strain evidence="2">46_47</strain>
        <strain evidence="3">46_70</strain>
    </source>
</reference>
<dbReference type="EMBL" id="LGGW01000005">
    <property type="protein sequence ID" value="KUK91275.1"/>
    <property type="molecule type" value="Genomic_DNA"/>
</dbReference>